<keyword evidence="1" id="KW-0812">Transmembrane</keyword>
<organism evidence="2 3">
    <name type="scientific">Cichlidogyrus casuarinus</name>
    <dbReference type="NCBI Taxonomy" id="1844966"/>
    <lineage>
        <taxon>Eukaryota</taxon>
        <taxon>Metazoa</taxon>
        <taxon>Spiralia</taxon>
        <taxon>Lophotrochozoa</taxon>
        <taxon>Platyhelminthes</taxon>
        <taxon>Monogenea</taxon>
        <taxon>Monopisthocotylea</taxon>
        <taxon>Dactylogyridea</taxon>
        <taxon>Ancyrocephalidae</taxon>
        <taxon>Cichlidogyrus</taxon>
    </lineage>
</organism>
<comment type="caution">
    <text evidence="2">The sequence shown here is derived from an EMBL/GenBank/DDBJ whole genome shotgun (WGS) entry which is preliminary data.</text>
</comment>
<dbReference type="Proteomes" id="UP001626550">
    <property type="component" value="Unassembled WGS sequence"/>
</dbReference>
<dbReference type="EMBL" id="JBJKFK010003618">
    <property type="protein sequence ID" value="KAL3309712.1"/>
    <property type="molecule type" value="Genomic_DNA"/>
</dbReference>
<dbReference type="AlphaFoldDB" id="A0ABD2PS32"/>
<evidence type="ECO:0000313" key="3">
    <source>
        <dbReference type="Proteomes" id="UP001626550"/>
    </source>
</evidence>
<protein>
    <submittedName>
        <fullName evidence="2">Uncharacterized protein</fullName>
    </submittedName>
</protein>
<evidence type="ECO:0000256" key="1">
    <source>
        <dbReference type="SAM" id="Phobius"/>
    </source>
</evidence>
<evidence type="ECO:0000313" key="2">
    <source>
        <dbReference type="EMBL" id="KAL3309712.1"/>
    </source>
</evidence>
<gene>
    <name evidence="2" type="ORF">Ciccas_011740</name>
</gene>
<accession>A0ABD2PS32</accession>
<keyword evidence="1" id="KW-1133">Transmembrane helix</keyword>
<sequence>KIDQNPFNHGSQEYDSCPYAVCLNSQQIIVVTLLILLLFLLIFLLLLCMYHKNKVPFARFVLPRRRAHSSRGGGQVENSFYAPISSHSALGAQMYPSNVAQATTADLFARPNLVQMSKGNFYTLQRNLSDAYATIQTKKSPVKSTYLLTTDWNGSQPGLRKGNPIYVGSDDSTKQAASTESANSDTNSGLLFFQQKETCTQAQDGTPGTTCFLDDPFYQDDQQHFFYIPVEDSNAAKLTLTLDNRKSNRDDYSQEIF</sequence>
<proteinExistence type="predicted"/>
<keyword evidence="3" id="KW-1185">Reference proteome</keyword>
<feature type="non-terminal residue" evidence="2">
    <location>
        <position position="1"/>
    </location>
</feature>
<keyword evidence="1" id="KW-0472">Membrane</keyword>
<name>A0ABD2PS32_9PLAT</name>
<feature type="transmembrane region" description="Helical" evidence="1">
    <location>
        <begin position="28"/>
        <end position="50"/>
    </location>
</feature>
<reference evidence="2 3" key="1">
    <citation type="submission" date="2024-11" db="EMBL/GenBank/DDBJ databases">
        <title>Adaptive evolution of stress response genes in parasites aligns with host niche diversity.</title>
        <authorList>
            <person name="Hahn C."/>
            <person name="Resl P."/>
        </authorList>
    </citation>
    <scope>NUCLEOTIDE SEQUENCE [LARGE SCALE GENOMIC DNA]</scope>
    <source>
        <strain evidence="2">EGGRZ-B1_66</strain>
        <tissue evidence="2">Body</tissue>
    </source>
</reference>